<keyword evidence="2" id="KW-0614">Plasmid</keyword>
<dbReference type="EMBL" id="CP045490">
    <property type="protein sequence ID" value="QFU84718.1"/>
    <property type="molecule type" value="Genomic_DNA"/>
</dbReference>
<gene>
    <name evidence="2" type="ORF">GCU68_19560</name>
</gene>
<dbReference type="PROSITE" id="PS51257">
    <property type="entry name" value="PROKAR_LIPOPROTEIN"/>
    <property type="match status" value="1"/>
</dbReference>
<organism evidence="2 3">
    <name type="scientific">Natronorubrum aibiense</name>
    <dbReference type="NCBI Taxonomy" id="348826"/>
    <lineage>
        <taxon>Archaea</taxon>
        <taxon>Methanobacteriati</taxon>
        <taxon>Methanobacteriota</taxon>
        <taxon>Stenosarchaea group</taxon>
        <taxon>Halobacteria</taxon>
        <taxon>Halobacteriales</taxon>
        <taxon>Natrialbaceae</taxon>
        <taxon>Natronorubrum</taxon>
    </lineage>
</organism>
<dbReference type="GeneID" id="42303257"/>
<dbReference type="RefSeq" id="WP_152944277.1">
    <property type="nucleotide sequence ID" value="NZ_CP045490.1"/>
</dbReference>
<geneLocation type="plasmid" evidence="2 3">
    <name>unnamed2</name>
</geneLocation>
<feature type="region of interest" description="Disordered" evidence="1">
    <location>
        <begin position="24"/>
        <end position="50"/>
    </location>
</feature>
<accession>A0A5P9P9D1</accession>
<dbReference type="KEGG" id="nas:GCU68_19560"/>
<name>A0A5P9P9D1_9EURY</name>
<keyword evidence="3" id="KW-1185">Reference proteome</keyword>
<proteinExistence type="predicted"/>
<evidence type="ECO:0000313" key="3">
    <source>
        <dbReference type="Proteomes" id="UP000326170"/>
    </source>
</evidence>
<evidence type="ECO:0000256" key="1">
    <source>
        <dbReference type="SAM" id="MobiDB-lite"/>
    </source>
</evidence>
<evidence type="ECO:0000313" key="2">
    <source>
        <dbReference type="EMBL" id="QFU84718.1"/>
    </source>
</evidence>
<sequence>MRSNSLPSRRQLVGTVGTLVLGTLAGCGNRSDSTDEGDSAAGSPDDSNVELDLREANVVDVSFERDNSQYMFDVTLRHDDEGEDGFANWWQIERLDGTQLGRRELAHAHTQQPFTRSETIDVPDDVTCVVIRGHDQTHEYGGQLMIVNLASSEIRTVDQGSDREAVDESECP</sequence>
<reference evidence="2 3" key="1">
    <citation type="journal article" date="2007" name="Int. J. Syst. Evol. Microbiol.">
        <title>Natronorubrum sulfidifaciens sp. nov., an extremely haloalkaliphilic archaeon isolated from Aiding salt lake in Xin-Jiang, China.</title>
        <authorList>
            <person name="Cui H.L."/>
            <person name="Tohty D."/>
            <person name="Liu H.C."/>
            <person name="Liu S.J."/>
            <person name="Oren A."/>
            <person name="Zhou P.J."/>
        </authorList>
    </citation>
    <scope>NUCLEOTIDE SEQUENCE [LARGE SCALE GENOMIC DNA]</scope>
    <source>
        <strain evidence="2 3">7-3</strain>
        <plasmid evidence="2">unnamed2</plasmid>
    </source>
</reference>
<dbReference type="OrthoDB" id="189787at2157"/>
<protein>
    <submittedName>
        <fullName evidence="2">Uncharacterized protein</fullName>
    </submittedName>
</protein>
<dbReference type="Proteomes" id="UP000326170">
    <property type="component" value="Plasmid unnamed2"/>
</dbReference>
<dbReference type="AlphaFoldDB" id="A0A5P9P9D1"/>